<keyword evidence="9 13" id="KW-1133">Transmembrane helix</keyword>
<dbReference type="SUPFAM" id="SSF81342">
    <property type="entry name" value="Transmembrane di-heme cytochromes"/>
    <property type="match status" value="1"/>
</dbReference>
<sequence>MQYLPTDRTASPRHFNLTARLLHWVMAIAILAMLFIGVAMMSSLALRPVLIDLHQPLGIAILCLALVRLVNRLYRPAPALPASVPRWQVAAAHLSHALLYLLMVGLPLLGWAVRSAGNWPVILVGDWSLPAIVPENPMLYAWLRLAHGTLAWLLFAIILGHLGAALMHAWVHRDGVFSSMARGSSKQQTQPESGSRPTS</sequence>
<comment type="similarity">
    <text evidence="12">Belongs to the cytochrome b561 family.</text>
</comment>
<protein>
    <submittedName>
        <fullName evidence="15">Cytochrome B</fullName>
    </submittedName>
</protein>
<gene>
    <name evidence="15" type="ORF">AYO28_13530</name>
</gene>
<evidence type="ECO:0000256" key="9">
    <source>
        <dbReference type="ARBA" id="ARBA00022989"/>
    </source>
</evidence>
<comment type="caution">
    <text evidence="15">The sequence shown here is derived from an EMBL/GenBank/DDBJ whole genome shotgun (WGS) entry which is preliminary data.</text>
</comment>
<feature type="transmembrane region" description="Helical" evidence="13">
    <location>
        <begin position="91"/>
        <end position="113"/>
    </location>
</feature>
<evidence type="ECO:0000313" key="16">
    <source>
        <dbReference type="Proteomes" id="UP000077752"/>
    </source>
</evidence>
<evidence type="ECO:0000256" key="3">
    <source>
        <dbReference type="ARBA" id="ARBA00022448"/>
    </source>
</evidence>
<comment type="subcellular location">
    <subcellularLocation>
        <location evidence="2">Cell membrane</location>
        <topology evidence="2">Multi-pass membrane protein</topology>
    </subcellularLocation>
</comment>
<evidence type="ECO:0000256" key="11">
    <source>
        <dbReference type="ARBA" id="ARBA00023136"/>
    </source>
</evidence>
<dbReference type="GO" id="GO:0046872">
    <property type="term" value="F:metal ion binding"/>
    <property type="evidence" value="ECO:0007669"/>
    <property type="project" value="UniProtKB-KW"/>
</dbReference>
<feature type="transmembrane region" description="Helical" evidence="13">
    <location>
        <begin position="53"/>
        <end position="70"/>
    </location>
</feature>
<comment type="cofactor">
    <cofactor evidence="1">
        <name>heme b</name>
        <dbReference type="ChEBI" id="CHEBI:60344"/>
    </cofactor>
</comment>
<dbReference type="Proteomes" id="UP000077752">
    <property type="component" value="Unassembled WGS sequence"/>
</dbReference>
<name>A0A177SRF9_PSEPU</name>
<dbReference type="InterPro" id="IPR016174">
    <property type="entry name" value="Di-haem_cyt_TM"/>
</dbReference>
<feature type="transmembrane region" description="Helical" evidence="13">
    <location>
        <begin position="21"/>
        <end position="41"/>
    </location>
</feature>
<dbReference type="GO" id="GO:0009055">
    <property type="term" value="F:electron transfer activity"/>
    <property type="evidence" value="ECO:0007669"/>
    <property type="project" value="InterPro"/>
</dbReference>
<evidence type="ECO:0000256" key="8">
    <source>
        <dbReference type="ARBA" id="ARBA00022982"/>
    </source>
</evidence>
<evidence type="ECO:0000256" key="10">
    <source>
        <dbReference type="ARBA" id="ARBA00023004"/>
    </source>
</evidence>
<keyword evidence="8" id="KW-0249">Electron transport</keyword>
<feature type="domain" description="Cytochrome b561 bacterial/Ni-hydrogenase" evidence="14">
    <location>
        <begin position="14"/>
        <end position="183"/>
    </location>
</feature>
<keyword evidence="6 13" id="KW-0812">Transmembrane</keyword>
<accession>A0A177SRF9</accession>
<keyword evidence="4" id="KW-1003">Cell membrane</keyword>
<dbReference type="Gene3D" id="1.20.950.20">
    <property type="entry name" value="Transmembrane di-heme cytochromes, Chain C"/>
    <property type="match status" value="1"/>
</dbReference>
<dbReference type="GO" id="GO:0005886">
    <property type="term" value="C:plasma membrane"/>
    <property type="evidence" value="ECO:0007669"/>
    <property type="project" value="UniProtKB-SubCell"/>
</dbReference>
<dbReference type="GO" id="GO:0022904">
    <property type="term" value="P:respiratory electron transport chain"/>
    <property type="evidence" value="ECO:0007669"/>
    <property type="project" value="InterPro"/>
</dbReference>
<evidence type="ECO:0000313" key="15">
    <source>
        <dbReference type="EMBL" id="OAI93543.1"/>
    </source>
</evidence>
<evidence type="ECO:0000256" key="7">
    <source>
        <dbReference type="ARBA" id="ARBA00022723"/>
    </source>
</evidence>
<dbReference type="GO" id="GO:0020037">
    <property type="term" value="F:heme binding"/>
    <property type="evidence" value="ECO:0007669"/>
    <property type="project" value="TreeGrafter"/>
</dbReference>
<dbReference type="AlphaFoldDB" id="A0A177SRF9"/>
<proteinExistence type="inferred from homology"/>
<evidence type="ECO:0000259" key="14">
    <source>
        <dbReference type="Pfam" id="PF01292"/>
    </source>
</evidence>
<dbReference type="Pfam" id="PF01292">
    <property type="entry name" value="Ni_hydr_CYTB"/>
    <property type="match status" value="1"/>
</dbReference>
<reference evidence="15 16" key="1">
    <citation type="submission" date="2016-03" db="EMBL/GenBank/DDBJ databases">
        <title>Draft Genome Assembly of Pseudomonas putida strain CBF10-2.</title>
        <authorList>
            <person name="Iyer R.S."/>
            <person name="Damania A."/>
        </authorList>
    </citation>
    <scope>NUCLEOTIDE SEQUENCE [LARGE SCALE GENOMIC DNA]</scope>
    <source>
        <strain evidence="15 16">CBF10-2</strain>
    </source>
</reference>
<organism evidence="15 16">
    <name type="scientific">Pseudomonas putida</name>
    <name type="common">Arthrobacter siderocapsulatus</name>
    <dbReference type="NCBI Taxonomy" id="303"/>
    <lineage>
        <taxon>Bacteria</taxon>
        <taxon>Pseudomonadati</taxon>
        <taxon>Pseudomonadota</taxon>
        <taxon>Gammaproteobacteria</taxon>
        <taxon>Pseudomonadales</taxon>
        <taxon>Pseudomonadaceae</taxon>
        <taxon>Pseudomonas</taxon>
    </lineage>
</organism>
<evidence type="ECO:0000256" key="4">
    <source>
        <dbReference type="ARBA" id="ARBA00022475"/>
    </source>
</evidence>
<keyword evidence="7" id="KW-0479">Metal-binding</keyword>
<evidence type="ECO:0000256" key="2">
    <source>
        <dbReference type="ARBA" id="ARBA00004651"/>
    </source>
</evidence>
<dbReference type="EMBL" id="LUCV01000011">
    <property type="protein sequence ID" value="OAI93543.1"/>
    <property type="molecule type" value="Genomic_DNA"/>
</dbReference>
<keyword evidence="3" id="KW-0813">Transport</keyword>
<dbReference type="PANTHER" id="PTHR30529">
    <property type="entry name" value="CYTOCHROME B561"/>
    <property type="match status" value="1"/>
</dbReference>
<evidence type="ECO:0000256" key="6">
    <source>
        <dbReference type="ARBA" id="ARBA00022692"/>
    </source>
</evidence>
<dbReference type="InterPro" id="IPR011577">
    <property type="entry name" value="Cyt_b561_bac/Ni-Hgenase"/>
</dbReference>
<keyword evidence="10" id="KW-0408">Iron</keyword>
<dbReference type="PANTHER" id="PTHR30529:SF6">
    <property type="entry name" value="BLL0291 PROTEIN"/>
    <property type="match status" value="1"/>
</dbReference>
<keyword evidence="11 13" id="KW-0472">Membrane</keyword>
<dbReference type="InterPro" id="IPR052168">
    <property type="entry name" value="Cytochrome_b561_oxidase"/>
</dbReference>
<evidence type="ECO:0000256" key="5">
    <source>
        <dbReference type="ARBA" id="ARBA00022617"/>
    </source>
</evidence>
<feature type="transmembrane region" description="Helical" evidence="13">
    <location>
        <begin position="150"/>
        <end position="171"/>
    </location>
</feature>
<evidence type="ECO:0000256" key="12">
    <source>
        <dbReference type="ARBA" id="ARBA00037975"/>
    </source>
</evidence>
<keyword evidence="5" id="KW-0349">Heme</keyword>
<evidence type="ECO:0000256" key="13">
    <source>
        <dbReference type="SAM" id="Phobius"/>
    </source>
</evidence>
<evidence type="ECO:0000256" key="1">
    <source>
        <dbReference type="ARBA" id="ARBA00001970"/>
    </source>
</evidence>